<dbReference type="Proteomes" id="UP000037178">
    <property type="component" value="Unassembled WGS sequence"/>
</dbReference>
<protein>
    <submittedName>
        <fullName evidence="1">Uncharacterized protein</fullName>
    </submittedName>
</protein>
<dbReference type="PATRIC" id="fig|1675527.3.peg.1668"/>
<accession>A0A0J9E1N5</accession>
<dbReference type="EMBL" id="LFTY01000002">
    <property type="protein sequence ID" value="KMW56620.1"/>
    <property type="molecule type" value="Genomic_DNA"/>
</dbReference>
<reference evidence="1 2" key="1">
    <citation type="submission" date="2015-06" db="EMBL/GenBank/DDBJ databases">
        <title>Draft genome sequence of an Alphaproteobacteria species associated to the Mediterranean sponge Oscarella lobularis.</title>
        <authorList>
            <person name="Jourda C."/>
            <person name="Santini S."/>
            <person name="Claverie J.-M."/>
        </authorList>
    </citation>
    <scope>NUCLEOTIDE SEQUENCE [LARGE SCALE GENOMIC DNA]</scope>
    <source>
        <strain evidence="1">IGS</strain>
    </source>
</reference>
<sequence length="84" mass="9361">MGHLRAAPDPQSPDPENAVLWADFGGHARRLDAMRPANWAPPDSAAQVHELSPLLQGGATARDAAGRAQVLRQTRRNDPWWRFW</sequence>
<gene>
    <name evidence="1" type="ORF">AIOL_001574</name>
</gene>
<comment type="caution">
    <text evidence="1">The sequence shown here is derived from an EMBL/GenBank/DDBJ whole genome shotgun (WGS) entry which is preliminary data.</text>
</comment>
<name>A0A0J9E1N5_9RHOB</name>
<evidence type="ECO:0000313" key="2">
    <source>
        <dbReference type="Proteomes" id="UP000037178"/>
    </source>
</evidence>
<dbReference type="AlphaFoldDB" id="A0A0J9E1N5"/>
<organism evidence="1 2">
    <name type="scientific">Candidatus Rhodobacter oscarellae</name>
    <dbReference type="NCBI Taxonomy" id="1675527"/>
    <lineage>
        <taxon>Bacteria</taxon>
        <taxon>Pseudomonadati</taxon>
        <taxon>Pseudomonadota</taxon>
        <taxon>Alphaproteobacteria</taxon>
        <taxon>Rhodobacterales</taxon>
        <taxon>Rhodobacter group</taxon>
        <taxon>Rhodobacter</taxon>
    </lineage>
</organism>
<proteinExistence type="predicted"/>
<evidence type="ECO:0000313" key="1">
    <source>
        <dbReference type="EMBL" id="KMW56620.1"/>
    </source>
</evidence>
<keyword evidence="2" id="KW-1185">Reference proteome</keyword>